<proteinExistence type="predicted"/>
<dbReference type="AlphaFoldDB" id="A0A8K1G485"/>
<feature type="region of interest" description="Disordered" evidence="1">
    <location>
        <begin position="116"/>
        <end position="136"/>
    </location>
</feature>
<keyword evidence="3" id="KW-1185">Reference proteome</keyword>
<gene>
    <name evidence="2" type="ORF">HGM15179_015696</name>
</gene>
<dbReference type="Proteomes" id="UP000796761">
    <property type="component" value="Unassembled WGS sequence"/>
</dbReference>
<evidence type="ECO:0000313" key="3">
    <source>
        <dbReference type="Proteomes" id="UP000796761"/>
    </source>
</evidence>
<evidence type="ECO:0000313" key="2">
    <source>
        <dbReference type="EMBL" id="TRZ11413.1"/>
    </source>
</evidence>
<feature type="compositionally biased region" description="Basic and acidic residues" evidence="1">
    <location>
        <begin position="126"/>
        <end position="136"/>
    </location>
</feature>
<accession>A0A8K1G485</accession>
<sequence>MISLPLSRIAQLEKKAVQDSLFYSKVEFIESQNHRMVMSGWDFWKSLSPTLLLKVQDFVLGLEFYEVHMSPPLKPVKVPLDGISSFQHDCTTQLGVIHELAEAVLNTTVHVTYKDVERCPNPNTDPRGHHSSSLEH</sequence>
<evidence type="ECO:0000256" key="1">
    <source>
        <dbReference type="SAM" id="MobiDB-lite"/>
    </source>
</evidence>
<comment type="caution">
    <text evidence="2">The sequence shown here is derived from an EMBL/GenBank/DDBJ whole genome shotgun (WGS) entry which is preliminary data.</text>
</comment>
<reference evidence="2" key="1">
    <citation type="submission" date="2019-04" db="EMBL/GenBank/DDBJ databases">
        <title>Genome assembly of Zosterops borbonicus 15179.</title>
        <authorList>
            <person name="Leroy T."/>
            <person name="Anselmetti Y."/>
            <person name="Tilak M.-K."/>
            <person name="Nabholz B."/>
        </authorList>
    </citation>
    <scope>NUCLEOTIDE SEQUENCE</scope>
    <source>
        <strain evidence="2">HGM_15179</strain>
        <tissue evidence="2">Muscle</tissue>
    </source>
</reference>
<protein>
    <submittedName>
        <fullName evidence="2">Uncharacterized protein</fullName>
    </submittedName>
</protein>
<dbReference type="EMBL" id="SWJQ01000712">
    <property type="protein sequence ID" value="TRZ11413.1"/>
    <property type="molecule type" value="Genomic_DNA"/>
</dbReference>
<name>A0A8K1G485_9PASS</name>
<organism evidence="2 3">
    <name type="scientific">Zosterops borbonicus</name>
    <dbReference type="NCBI Taxonomy" id="364589"/>
    <lineage>
        <taxon>Eukaryota</taxon>
        <taxon>Metazoa</taxon>
        <taxon>Chordata</taxon>
        <taxon>Craniata</taxon>
        <taxon>Vertebrata</taxon>
        <taxon>Euteleostomi</taxon>
        <taxon>Archelosauria</taxon>
        <taxon>Archosauria</taxon>
        <taxon>Dinosauria</taxon>
        <taxon>Saurischia</taxon>
        <taxon>Theropoda</taxon>
        <taxon>Coelurosauria</taxon>
        <taxon>Aves</taxon>
        <taxon>Neognathae</taxon>
        <taxon>Neoaves</taxon>
        <taxon>Telluraves</taxon>
        <taxon>Australaves</taxon>
        <taxon>Passeriformes</taxon>
        <taxon>Sylvioidea</taxon>
        <taxon>Zosteropidae</taxon>
        <taxon>Zosterops</taxon>
    </lineage>
</organism>